<keyword evidence="2" id="KW-0092">Biotin</keyword>
<sequence>MAEQRFALGDKAHADGVRLLSFDELDSTNEEARRRVLEEGEHGPLWIVAGRQSRGRGRLGREWLSVPGNLHASLILSDGVAPERAPQLGFVAGVAIVEALRALCPGETGFALKWPNDILLDRAKLGGVLLEGLALSAGDERQPASGVVVVGIGVNCSAAPEGLAYPAAALTTLGARAPSAQTLFRTLSDRFCEALKLWAAGSGFAEIRRRWLEAAAGLGETVHVLLAQGEEIEGRFETIDASGRLVIAVGAARRAIDAGDVALAHRAAFAPTGQDSRL</sequence>
<keyword evidence="1 6" id="KW-0436">Ligase</keyword>
<dbReference type="STRING" id="655015.B1812_03650"/>
<evidence type="ECO:0000313" key="7">
    <source>
        <dbReference type="Proteomes" id="UP000193978"/>
    </source>
</evidence>
<dbReference type="InterPro" id="IPR003142">
    <property type="entry name" value="BPL_C"/>
</dbReference>
<dbReference type="PROSITE" id="PS51733">
    <property type="entry name" value="BPL_LPL_CATALYTIC"/>
    <property type="match status" value="1"/>
</dbReference>
<dbReference type="InterPro" id="IPR004143">
    <property type="entry name" value="BPL_LPL_catalytic"/>
</dbReference>
<dbReference type="PANTHER" id="PTHR12835:SF5">
    <property type="entry name" value="BIOTIN--PROTEIN LIGASE"/>
    <property type="match status" value="1"/>
</dbReference>
<dbReference type="CDD" id="cd16442">
    <property type="entry name" value="BPL"/>
    <property type="match status" value="1"/>
</dbReference>
<dbReference type="GO" id="GO:0005737">
    <property type="term" value="C:cytoplasm"/>
    <property type="evidence" value="ECO:0007669"/>
    <property type="project" value="TreeGrafter"/>
</dbReference>
<dbReference type="InterPro" id="IPR004408">
    <property type="entry name" value="Biotin_CoA_COase_ligase"/>
</dbReference>
<dbReference type="Gene3D" id="3.30.930.10">
    <property type="entry name" value="Bira Bifunctional Protein, Domain 2"/>
    <property type="match status" value="1"/>
</dbReference>
<dbReference type="Proteomes" id="UP000193978">
    <property type="component" value="Chromosome"/>
</dbReference>
<dbReference type="PANTHER" id="PTHR12835">
    <property type="entry name" value="BIOTIN PROTEIN LIGASE"/>
    <property type="match status" value="1"/>
</dbReference>
<proteinExistence type="predicted"/>
<dbReference type="SUPFAM" id="SSF55681">
    <property type="entry name" value="Class II aaRS and biotin synthetases"/>
    <property type="match status" value="1"/>
</dbReference>
<evidence type="ECO:0000256" key="2">
    <source>
        <dbReference type="ARBA" id="ARBA00023267"/>
    </source>
</evidence>
<dbReference type="OrthoDB" id="9807064at2"/>
<evidence type="ECO:0000259" key="5">
    <source>
        <dbReference type="PROSITE" id="PS51733"/>
    </source>
</evidence>
<dbReference type="Pfam" id="PF02237">
    <property type="entry name" value="BPL_C"/>
    <property type="match status" value="1"/>
</dbReference>
<dbReference type="InterPro" id="IPR045864">
    <property type="entry name" value="aa-tRNA-synth_II/BPL/LPL"/>
</dbReference>
<dbReference type="Pfam" id="PF03099">
    <property type="entry name" value="BPL_LplA_LipB"/>
    <property type="match status" value="1"/>
</dbReference>
<evidence type="ECO:0000256" key="4">
    <source>
        <dbReference type="ARBA" id="ARBA00047846"/>
    </source>
</evidence>
<dbReference type="EMBL" id="CP019948">
    <property type="protein sequence ID" value="ARN83341.1"/>
    <property type="molecule type" value="Genomic_DNA"/>
</dbReference>
<evidence type="ECO:0000313" key="6">
    <source>
        <dbReference type="EMBL" id="ARN83341.1"/>
    </source>
</evidence>
<reference evidence="6 7" key="1">
    <citation type="submission" date="2017-02" db="EMBL/GenBank/DDBJ databases">
        <authorList>
            <person name="Peterson S.W."/>
        </authorList>
    </citation>
    <scope>NUCLEOTIDE SEQUENCE [LARGE SCALE GENOMIC DNA]</scope>
    <source>
        <strain evidence="6 7">S285</strain>
    </source>
</reference>
<accession>A0A1W6N0I7</accession>
<dbReference type="GO" id="GO:0004077">
    <property type="term" value="F:biotin--[biotin carboxyl-carrier protein] ligase activity"/>
    <property type="evidence" value="ECO:0007669"/>
    <property type="project" value="UniProtKB-EC"/>
</dbReference>
<name>A0A1W6N0I7_9HYPH</name>
<protein>
    <recommendedName>
        <fullName evidence="3">biotin--[biotin carboxyl-carrier protein] ligase</fullName>
        <ecNumber evidence="3">6.3.4.15</ecNumber>
    </recommendedName>
</protein>
<dbReference type="NCBIfam" id="TIGR00121">
    <property type="entry name" value="birA_ligase"/>
    <property type="match status" value="1"/>
</dbReference>
<gene>
    <name evidence="6" type="ORF">B1812_03650</name>
</gene>
<dbReference type="KEGG" id="mbry:B1812_03650"/>
<evidence type="ECO:0000256" key="3">
    <source>
        <dbReference type="ARBA" id="ARBA00024227"/>
    </source>
</evidence>
<dbReference type="Gene3D" id="2.30.30.100">
    <property type="match status" value="1"/>
</dbReference>
<feature type="domain" description="BPL/LPL catalytic" evidence="5">
    <location>
        <begin position="1"/>
        <end position="199"/>
    </location>
</feature>
<dbReference type="AlphaFoldDB" id="A0A1W6N0I7"/>
<evidence type="ECO:0000256" key="1">
    <source>
        <dbReference type="ARBA" id="ARBA00022598"/>
    </source>
</evidence>
<comment type="catalytic activity">
    <reaction evidence="4">
        <text>biotin + L-lysyl-[protein] + ATP = N(6)-biotinyl-L-lysyl-[protein] + AMP + diphosphate + H(+)</text>
        <dbReference type="Rhea" id="RHEA:11756"/>
        <dbReference type="Rhea" id="RHEA-COMP:9752"/>
        <dbReference type="Rhea" id="RHEA-COMP:10505"/>
        <dbReference type="ChEBI" id="CHEBI:15378"/>
        <dbReference type="ChEBI" id="CHEBI:29969"/>
        <dbReference type="ChEBI" id="CHEBI:30616"/>
        <dbReference type="ChEBI" id="CHEBI:33019"/>
        <dbReference type="ChEBI" id="CHEBI:57586"/>
        <dbReference type="ChEBI" id="CHEBI:83144"/>
        <dbReference type="ChEBI" id="CHEBI:456215"/>
        <dbReference type="EC" id="6.3.4.15"/>
    </reaction>
</comment>
<dbReference type="EC" id="6.3.4.15" evidence="3"/>
<keyword evidence="7" id="KW-1185">Reference proteome</keyword>
<organism evidence="6 7">
    <name type="scientific">Methylocystis bryophila</name>
    <dbReference type="NCBI Taxonomy" id="655015"/>
    <lineage>
        <taxon>Bacteria</taxon>
        <taxon>Pseudomonadati</taxon>
        <taxon>Pseudomonadota</taxon>
        <taxon>Alphaproteobacteria</taxon>
        <taxon>Hyphomicrobiales</taxon>
        <taxon>Methylocystaceae</taxon>
        <taxon>Methylocystis</taxon>
    </lineage>
</organism>